<keyword evidence="3" id="KW-0443">Lipid metabolism</keyword>
<keyword evidence="4" id="KW-0732">Signal</keyword>
<dbReference type="PIRSF" id="PIRSF031982">
    <property type="entry name" value="UCP031982_abhydr"/>
    <property type="match status" value="1"/>
</dbReference>
<evidence type="ECO:0000259" key="5">
    <source>
        <dbReference type="Pfam" id="PF12697"/>
    </source>
</evidence>
<accession>A0A1Q9AVB4</accession>
<feature type="chain" id="PRO_5012277106" description="AB hydrolase-1 domain-containing protein" evidence="4">
    <location>
        <begin position="20"/>
        <end position="341"/>
    </location>
</feature>
<keyword evidence="1" id="KW-0378">Hydrolase</keyword>
<dbReference type="SUPFAM" id="SSF53474">
    <property type="entry name" value="alpha/beta-Hydrolases"/>
    <property type="match status" value="1"/>
</dbReference>
<comment type="caution">
    <text evidence="6">The sequence shown here is derived from an EMBL/GenBank/DDBJ whole genome shotgun (WGS) entry which is preliminary data.</text>
</comment>
<proteinExistence type="predicted"/>
<organism evidence="6 7">
    <name type="scientific">Xaviernesmea oryzae</name>
    <dbReference type="NCBI Taxonomy" id="464029"/>
    <lineage>
        <taxon>Bacteria</taxon>
        <taxon>Pseudomonadati</taxon>
        <taxon>Pseudomonadota</taxon>
        <taxon>Alphaproteobacteria</taxon>
        <taxon>Hyphomicrobiales</taxon>
        <taxon>Rhizobiaceae</taxon>
        <taxon>Rhizobium/Agrobacterium group</taxon>
        <taxon>Xaviernesmea</taxon>
    </lineage>
</organism>
<dbReference type="PANTHER" id="PTHR10272:SF0">
    <property type="entry name" value="PLATELET-ACTIVATING FACTOR ACETYLHYDROLASE"/>
    <property type="match status" value="1"/>
</dbReference>
<dbReference type="InterPro" id="IPR029058">
    <property type="entry name" value="AB_hydrolase_fold"/>
</dbReference>
<dbReference type="AlphaFoldDB" id="A0A1Q9AVB4"/>
<name>A0A1Q9AVB4_9HYPH</name>
<sequence>MIQVFSILLTPLIASPAQAYEAGTRWITVVPAHRDQPENVLITYPALKDGTAYTLGADELWTGVPARREATPVAEKFPLVILSHGSGGNAASLGWLSTALARNGFIVAAPNHLHSTSGDSIPVESIEVWERAKDISALIDRLAEDTSWNTLIDPDRIGVIGFSLGGTTAMLSAGARASLSDFAAYCASAEGKDGGCNWFMRGGVDLAKVDETAFNGSYRDGRIHALVAVDPGFAKAFQPESLKTLGIPTFFLNLGTGEAVEPGVRAETLARNVPGAGFAAIPKAIHFTFLGVCNPDGAEVLKRYGEDDPVCSDGGDVPRSELHRQILFTVTAFLRKTLLER</sequence>
<dbReference type="PANTHER" id="PTHR10272">
    <property type="entry name" value="PLATELET-ACTIVATING FACTOR ACETYLHYDROLASE"/>
    <property type="match status" value="1"/>
</dbReference>
<evidence type="ECO:0000256" key="1">
    <source>
        <dbReference type="ARBA" id="ARBA00022801"/>
    </source>
</evidence>
<dbReference type="Pfam" id="PF12697">
    <property type="entry name" value="Abhydrolase_6"/>
    <property type="match status" value="1"/>
</dbReference>
<evidence type="ECO:0000256" key="2">
    <source>
        <dbReference type="ARBA" id="ARBA00022963"/>
    </source>
</evidence>
<keyword evidence="7" id="KW-1185">Reference proteome</keyword>
<dbReference type="Proteomes" id="UP000186364">
    <property type="component" value="Unassembled WGS sequence"/>
</dbReference>
<dbReference type="GO" id="GO:0016042">
    <property type="term" value="P:lipid catabolic process"/>
    <property type="evidence" value="ECO:0007669"/>
    <property type="project" value="UniProtKB-KW"/>
</dbReference>
<gene>
    <name evidence="6" type="ORF">BJF93_04920</name>
</gene>
<keyword evidence="2" id="KW-0442">Lipid degradation</keyword>
<evidence type="ECO:0000313" key="7">
    <source>
        <dbReference type="Proteomes" id="UP000186364"/>
    </source>
</evidence>
<evidence type="ECO:0000313" key="6">
    <source>
        <dbReference type="EMBL" id="OLP59328.1"/>
    </source>
</evidence>
<feature type="domain" description="AB hydrolase-1" evidence="5">
    <location>
        <begin position="80"/>
        <end position="285"/>
    </location>
</feature>
<dbReference type="GO" id="GO:0003847">
    <property type="term" value="F:1-alkyl-2-acetylglycerophosphocholine esterase activity"/>
    <property type="evidence" value="ECO:0007669"/>
    <property type="project" value="TreeGrafter"/>
</dbReference>
<evidence type="ECO:0000256" key="4">
    <source>
        <dbReference type="SAM" id="SignalP"/>
    </source>
</evidence>
<protein>
    <recommendedName>
        <fullName evidence="5">AB hydrolase-1 domain-containing protein</fullName>
    </recommendedName>
</protein>
<dbReference type="InterPro" id="IPR000073">
    <property type="entry name" value="AB_hydrolase_1"/>
</dbReference>
<feature type="signal peptide" evidence="4">
    <location>
        <begin position="1"/>
        <end position="19"/>
    </location>
</feature>
<reference evidence="6 7" key="1">
    <citation type="submission" date="2016-09" db="EMBL/GenBank/DDBJ databases">
        <title>Rhizobium sp. nov., a novel species isolated from the rice rhizosphere.</title>
        <authorList>
            <person name="Zhao J."/>
            <person name="Zhang X."/>
        </authorList>
    </citation>
    <scope>NUCLEOTIDE SEQUENCE [LARGE SCALE GENOMIC DNA]</scope>
    <source>
        <strain evidence="6 7">1.7048</strain>
    </source>
</reference>
<evidence type="ECO:0000256" key="3">
    <source>
        <dbReference type="ARBA" id="ARBA00023098"/>
    </source>
</evidence>
<dbReference type="InterPro" id="IPR016986">
    <property type="entry name" value="UCP031982_abhydr"/>
</dbReference>
<dbReference type="EMBL" id="MKIP01000053">
    <property type="protein sequence ID" value="OLP59328.1"/>
    <property type="molecule type" value="Genomic_DNA"/>
</dbReference>
<dbReference type="Gene3D" id="3.40.50.1820">
    <property type="entry name" value="alpha/beta hydrolase"/>
    <property type="match status" value="1"/>
</dbReference>